<dbReference type="Pfam" id="PF02826">
    <property type="entry name" value="2-Hacid_dh_C"/>
    <property type="match status" value="1"/>
</dbReference>
<dbReference type="InterPro" id="IPR006139">
    <property type="entry name" value="D-isomer_2_OHA_DH_cat_dom"/>
</dbReference>
<proteinExistence type="inferred from homology"/>
<dbReference type="InterPro" id="IPR029752">
    <property type="entry name" value="D-isomer_DH_CS1"/>
</dbReference>
<dbReference type="CDD" id="cd12172">
    <property type="entry name" value="PGDH_like_2"/>
    <property type="match status" value="1"/>
</dbReference>
<reference evidence="9" key="1">
    <citation type="journal article" date="2019" name="Int. J. Syst. Evol. Microbiol.">
        <title>The Global Catalogue of Microorganisms (GCM) 10K type strain sequencing project: providing services to taxonomists for standard genome sequencing and annotation.</title>
        <authorList>
            <consortium name="The Broad Institute Genomics Platform"/>
            <consortium name="The Broad Institute Genome Sequencing Center for Infectious Disease"/>
            <person name="Wu L."/>
            <person name="Ma J."/>
        </authorList>
    </citation>
    <scope>NUCLEOTIDE SEQUENCE [LARGE SCALE GENOMIC DNA]</scope>
    <source>
        <strain evidence="9">JCM 16702</strain>
    </source>
</reference>
<name>A0ABP7VHJ3_9ACTN</name>
<evidence type="ECO:0000256" key="3">
    <source>
        <dbReference type="ARBA" id="ARBA00023002"/>
    </source>
</evidence>
<dbReference type="RefSeq" id="WP_344944708.1">
    <property type="nucleotide sequence ID" value="NZ_BAAAZG010000012.1"/>
</dbReference>
<keyword evidence="9" id="KW-1185">Reference proteome</keyword>
<dbReference type="PROSITE" id="PS00065">
    <property type="entry name" value="D_2_HYDROXYACID_DH_1"/>
    <property type="match status" value="1"/>
</dbReference>
<dbReference type="InterPro" id="IPR036291">
    <property type="entry name" value="NAD(P)-bd_dom_sf"/>
</dbReference>
<keyword evidence="2" id="KW-0028">Amino-acid biosynthesis</keyword>
<dbReference type="PROSITE" id="PS00671">
    <property type="entry name" value="D_2_HYDROXYACID_DH_3"/>
    <property type="match status" value="1"/>
</dbReference>
<dbReference type="EMBL" id="BAAAZG010000012">
    <property type="protein sequence ID" value="GAA4067095.1"/>
    <property type="molecule type" value="Genomic_DNA"/>
</dbReference>
<dbReference type="PANTHER" id="PTHR42789">
    <property type="entry name" value="D-ISOMER SPECIFIC 2-HYDROXYACID DEHYDROGENASE FAMILY PROTEIN (AFU_ORTHOLOGUE AFUA_6G10090)"/>
    <property type="match status" value="1"/>
</dbReference>
<dbReference type="InterPro" id="IPR006140">
    <property type="entry name" value="D-isomer_DH_NAD-bd"/>
</dbReference>
<evidence type="ECO:0008006" key="10">
    <source>
        <dbReference type="Google" id="ProtNLM"/>
    </source>
</evidence>
<keyword evidence="4" id="KW-0520">NAD</keyword>
<evidence type="ECO:0000313" key="8">
    <source>
        <dbReference type="EMBL" id="GAA4067095.1"/>
    </source>
</evidence>
<evidence type="ECO:0000259" key="7">
    <source>
        <dbReference type="Pfam" id="PF02826"/>
    </source>
</evidence>
<dbReference type="InterPro" id="IPR050857">
    <property type="entry name" value="D-2-hydroxyacid_DH"/>
</dbReference>
<evidence type="ECO:0000256" key="2">
    <source>
        <dbReference type="ARBA" id="ARBA00022605"/>
    </source>
</evidence>
<comment type="caution">
    <text evidence="8">The sequence shown here is derived from an EMBL/GenBank/DDBJ whole genome shotgun (WGS) entry which is preliminary data.</text>
</comment>
<dbReference type="SUPFAM" id="SSF52283">
    <property type="entry name" value="Formate/glycerate dehydrogenase catalytic domain-like"/>
    <property type="match status" value="1"/>
</dbReference>
<dbReference type="Proteomes" id="UP001500683">
    <property type="component" value="Unassembled WGS sequence"/>
</dbReference>
<dbReference type="Pfam" id="PF00389">
    <property type="entry name" value="2-Hacid_dh"/>
    <property type="match status" value="1"/>
</dbReference>
<dbReference type="PANTHER" id="PTHR42789:SF1">
    <property type="entry name" value="D-ISOMER SPECIFIC 2-HYDROXYACID DEHYDROGENASE FAMILY PROTEIN (AFU_ORTHOLOGUE AFUA_6G10090)"/>
    <property type="match status" value="1"/>
</dbReference>
<feature type="domain" description="D-isomer specific 2-hydroxyacid dehydrogenase catalytic" evidence="6">
    <location>
        <begin position="41"/>
        <end position="322"/>
    </location>
</feature>
<evidence type="ECO:0000256" key="5">
    <source>
        <dbReference type="RuleBase" id="RU003719"/>
    </source>
</evidence>
<keyword evidence="3 5" id="KW-0560">Oxidoreductase</keyword>
<sequence>MTDMSGSTGEVVVTTQSFARYTDSPWRVFEEARVPARRSRFAHPLAEDELVREAAGAAALVVGLDPVTAKVIGAAPSLRVIAKHGVGVDNIDVAAARAAGIRVVNAPGANTTAVADMTMALLLAAVRRIVPAHTSVVQGRWERFFGPELAGRTLAVIGFGRIGQAVARRARGFDMTVVAYDPHLPAEVFAEQGVRAAGLDECLAAADVVTLHLPLAPGAPPLLGRAELARLRPGAYLVNTARGGLVDEAALAEALRDGHLAGAAVDVFASEPPDGSPLLDAPNVVLTPHCGAFSHEANAAMGTTVATDVVRVLRGLPPVNPVV</sequence>
<protein>
    <recommendedName>
        <fullName evidence="10">Hydroxyacid dehydrogenase</fullName>
    </recommendedName>
</protein>
<evidence type="ECO:0000259" key="6">
    <source>
        <dbReference type="Pfam" id="PF00389"/>
    </source>
</evidence>
<evidence type="ECO:0000313" key="9">
    <source>
        <dbReference type="Proteomes" id="UP001500683"/>
    </source>
</evidence>
<gene>
    <name evidence="8" type="ORF">GCM10022214_22060</name>
</gene>
<dbReference type="SUPFAM" id="SSF51735">
    <property type="entry name" value="NAD(P)-binding Rossmann-fold domains"/>
    <property type="match status" value="1"/>
</dbReference>
<accession>A0ABP7VHJ3</accession>
<dbReference type="Gene3D" id="3.40.50.720">
    <property type="entry name" value="NAD(P)-binding Rossmann-like Domain"/>
    <property type="match status" value="2"/>
</dbReference>
<evidence type="ECO:0000256" key="1">
    <source>
        <dbReference type="ARBA" id="ARBA00005854"/>
    </source>
</evidence>
<organism evidence="8 9">
    <name type="scientific">Actinomadura miaoliensis</name>
    <dbReference type="NCBI Taxonomy" id="430685"/>
    <lineage>
        <taxon>Bacteria</taxon>
        <taxon>Bacillati</taxon>
        <taxon>Actinomycetota</taxon>
        <taxon>Actinomycetes</taxon>
        <taxon>Streptosporangiales</taxon>
        <taxon>Thermomonosporaceae</taxon>
        <taxon>Actinomadura</taxon>
    </lineage>
</organism>
<dbReference type="InterPro" id="IPR029753">
    <property type="entry name" value="D-isomer_DH_CS"/>
</dbReference>
<evidence type="ECO:0000256" key="4">
    <source>
        <dbReference type="ARBA" id="ARBA00023027"/>
    </source>
</evidence>
<feature type="domain" description="D-isomer specific 2-hydroxyacid dehydrogenase NAD-binding" evidence="7">
    <location>
        <begin position="119"/>
        <end position="291"/>
    </location>
</feature>
<comment type="similarity">
    <text evidence="1 5">Belongs to the D-isomer specific 2-hydroxyacid dehydrogenase family.</text>
</comment>